<sequence length="152" mass="15494">MYALVDRPVESLCNGGRLLLWAMRGWALAIERGCCPARALHRGFAGVGALAALPDVHVAFALLVSGSRTRLAFAPMGCARIGEVEAILLRLWSDAASGGTDTARATLGLLVDEASVAPALAAIDAAASQLAAAGFDLSHLTTPSPSLSGPST</sequence>
<dbReference type="KEGG" id="sgi:SGRAN_3762"/>
<dbReference type="AlphaFoldDB" id="A0AA86GMZ9"/>
<evidence type="ECO:0000313" key="2">
    <source>
        <dbReference type="Proteomes" id="UP000058599"/>
    </source>
</evidence>
<name>A0AA86GMZ9_9SPHN</name>
<protein>
    <submittedName>
        <fullName evidence="1">Uncharacterized protein</fullName>
    </submittedName>
</protein>
<reference evidence="1 2" key="1">
    <citation type="journal article" date="2016" name="BMC Genomics">
        <title>Genomic analysis of the nitrate-respiring Sphingopyxis granuli (formerly Sphingomonas macrogoltabida) strain TFA.</title>
        <authorList>
            <person name="Garcia-Romero I."/>
            <person name="Perez-Pulido A.J."/>
            <person name="Gonzalez-Flores Y.E."/>
            <person name="Reyes-Ramirez F."/>
            <person name="Santero E."/>
            <person name="Floriano B."/>
        </authorList>
    </citation>
    <scope>NUCLEOTIDE SEQUENCE [LARGE SCALE GENOMIC DNA]</scope>
    <source>
        <strain evidence="1 2">TFA</strain>
    </source>
</reference>
<proteinExistence type="predicted"/>
<gene>
    <name evidence="1" type="ORF">SGRAN_3762</name>
</gene>
<organism evidence="1 2">
    <name type="scientific">Sphingopyxis granuli</name>
    <dbReference type="NCBI Taxonomy" id="267128"/>
    <lineage>
        <taxon>Bacteria</taxon>
        <taxon>Pseudomonadati</taxon>
        <taxon>Pseudomonadota</taxon>
        <taxon>Alphaproteobacteria</taxon>
        <taxon>Sphingomonadales</taxon>
        <taxon>Sphingomonadaceae</taxon>
        <taxon>Sphingopyxis</taxon>
    </lineage>
</organism>
<dbReference type="Proteomes" id="UP000058599">
    <property type="component" value="Chromosome"/>
</dbReference>
<keyword evidence="2" id="KW-1185">Reference proteome</keyword>
<dbReference type="EMBL" id="CP012199">
    <property type="protein sequence ID" value="AMG76095.1"/>
    <property type="molecule type" value="Genomic_DNA"/>
</dbReference>
<evidence type="ECO:0000313" key="1">
    <source>
        <dbReference type="EMBL" id="AMG76095.1"/>
    </source>
</evidence>
<accession>A0AA86GMZ9</accession>
<dbReference type="RefSeq" id="WP_148650925.1">
    <property type="nucleotide sequence ID" value="NZ_CP012199.1"/>
</dbReference>